<keyword evidence="4" id="KW-1185">Reference proteome</keyword>
<feature type="transmembrane region" description="Helical" evidence="1">
    <location>
        <begin position="195"/>
        <end position="226"/>
    </location>
</feature>
<reference evidence="3 4" key="1">
    <citation type="journal article" date="2013" name="Genome Announc.">
        <title>Draft Genome Sequence of Sphingobium ummariense Strain RL-3, a Hexachlorocyclohexane-Degrading Bacterium.</title>
        <authorList>
            <person name="Kohli P."/>
            <person name="Dua A."/>
            <person name="Sangwan N."/>
            <person name="Oldach P."/>
            <person name="Khurana J.P."/>
            <person name="Lal R."/>
        </authorList>
    </citation>
    <scope>NUCLEOTIDE SEQUENCE [LARGE SCALE GENOMIC DNA]</scope>
    <source>
        <strain evidence="3 4">RL-3</strain>
    </source>
</reference>
<dbReference type="STRING" id="1346791.M529_03590"/>
<feature type="transmembrane region" description="Helical" evidence="1">
    <location>
        <begin position="112"/>
        <end position="131"/>
    </location>
</feature>
<evidence type="ECO:0000313" key="3">
    <source>
        <dbReference type="EMBL" id="EQB33568.1"/>
    </source>
</evidence>
<dbReference type="Proteomes" id="UP000015523">
    <property type="component" value="Unassembled WGS sequence"/>
</dbReference>
<dbReference type="PANTHER" id="PTHR23028:SF131">
    <property type="entry name" value="BLR2367 PROTEIN"/>
    <property type="match status" value="1"/>
</dbReference>
<dbReference type="GO" id="GO:0000271">
    <property type="term" value="P:polysaccharide biosynthetic process"/>
    <property type="evidence" value="ECO:0007669"/>
    <property type="project" value="TreeGrafter"/>
</dbReference>
<dbReference type="PATRIC" id="fig|1346791.3.peg.696"/>
<sequence>MNFHYSTRFEEMFPGAAHVPFHVVGGNYRVLLFFAISGFAIFFTLKHLRYGMDFVANRFARLFPAYWGAILITLTVEHFGHIPALDIPPFAILVNFTMLQSFFYLPCVDGAYWTLAIELGFYACMLALWRAGVVEHIESAIPGWLALRWLLFFWHGMPGPVVDLLVLEWVPFFMIGILTYRIWSGQRRWRDQFPYLGLVLLTIGGTDTPDILLAAIIILGCFALMIEGRLRWICIRPLIWVGSISYSLYLVHQHVGFIVMLTGNRFGLPPLASYMLAIGTALALGTILNRLVERPAGQWLQDKWNQYRAVDARAVA</sequence>
<feature type="transmembrane region" description="Helical" evidence="1">
    <location>
        <begin position="60"/>
        <end position="81"/>
    </location>
</feature>
<dbReference type="InterPro" id="IPR050879">
    <property type="entry name" value="Acyltransferase_3"/>
</dbReference>
<proteinExistence type="predicted"/>
<protein>
    <recommendedName>
        <fullName evidence="2">Acyltransferase 3 domain-containing protein</fullName>
    </recommendedName>
</protein>
<feature type="transmembrane region" description="Helical" evidence="1">
    <location>
        <begin position="271"/>
        <end position="292"/>
    </location>
</feature>
<dbReference type="eggNOG" id="COG1835">
    <property type="taxonomic scope" value="Bacteria"/>
</dbReference>
<feature type="domain" description="Acyltransferase 3" evidence="2">
    <location>
        <begin position="24"/>
        <end position="289"/>
    </location>
</feature>
<dbReference type="Pfam" id="PF01757">
    <property type="entry name" value="Acyl_transf_3"/>
    <property type="match status" value="1"/>
</dbReference>
<dbReference type="AlphaFoldDB" id="T0KJP9"/>
<comment type="caution">
    <text evidence="3">The sequence shown here is derived from an EMBL/GenBank/DDBJ whole genome shotgun (WGS) entry which is preliminary data.</text>
</comment>
<keyword evidence="1" id="KW-0812">Transmembrane</keyword>
<accession>T0KJP9</accession>
<keyword evidence="1" id="KW-0472">Membrane</keyword>
<evidence type="ECO:0000313" key="4">
    <source>
        <dbReference type="Proteomes" id="UP000015523"/>
    </source>
</evidence>
<dbReference type="EMBL" id="AUWY01000033">
    <property type="protein sequence ID" value="EQB33568.1"/>
    <property type="molecule type" value="Genomic_DNA"/>
</dbReference>
<keyword evidence="1" id="KW-1133">Transmembrane helix</keyword>
<evidence type="ECO:0000256" key="1">
    <source>
        <dbReference type="SAM" id="Phobius"/>
    </source>
</evidence>
<organism evidence="3 4">
    <name type="scientific">Sphingobium ummariense RL-3</name>
    <dbReference type="NCBI Taxonomy" id="1346791"/>
    <lineage>
        <taxon>Bacteria</taxon>
        <taxon>Pseudomonadati</taxon>
        <taxon>Pseudomonadota</taxon>
        <taxon>Alphaproteobacteria</taxon>
        <taxon>Sphingomonadales</taxon>
        <taxon>Sphingomonadaceae</taxon>
        <taxon>Sphingobium</taxon>
    </lineage>
</organism>
<gene>
    <name evidence="3" type="ORF">M529_03590</name>
</gene>
<feature type="transmembrane region" description="Helical" evidence="1">
    <location>
        <begin position="238"/>
        <end position="259"/>
    </location>
</feature>
<dbReference type="GO" id="GO:0016020">
    <property type="term" value="C:membrane"/>
    <property type="evidence" value="ECO:0007669"/>
    <property type="project" value="TreeGrafter"/>
</dbReference>
<name>T0KJP9_9SPHN</name>
<dbReference type="PANTHER" id="PTHR23028">
    <property type="entry name" value="ACETYLTRANSFERASE"/>
    <property type="match status" value="1"/>
</dbReference>
<dbReference type="InterPro" id="IPR002656">
    <property type="entry name" value="Acyl_transf_3_dom"/>
</dbReference>
<feature type="transmembrane region" description="Helical" evidence="1">
    <location>
        <begin position="30"/>
        <end position="48"/>
    </location>
</feature>
<dbReference type="GO" id="GO:0016747">
    <property type="term" value="F:acyltransferase activity, transferring groups other than amino-acyl groups"/>
    <property type="evidence" value="ECO:0007669"/>
    <property type="project" value="InterPro"/>
</dbReference>
<evidence type="ECO:0000259" key="2">
    <source>
        <dbReference type="Pfam" id="PF01757"/>
    </source>
</evidence>